<feature type="transmembrane region" description="Helical" evidence="1">
    <location>
        <begin position="65"/>
        <end position="87"/>
    </location>
</feature>
<protein>
    <submittedName>
        <fullName evidence="2">Uncharacterized protein</fullName>
    </submittedName>
</protein>
<dbReference type="EMBL" id="JBHMBH010000012">
    <property type="protein sequence ID" value="MFB9713536.1"/>
    <property type="molecule type" value="Genomic_DNA"/>
</dbReference>
<feature type="transmembrane region" description="Helical" evidence="1">
    <location>
        <begin position="93"/>
        <end position="110"/>
    </location>
</feature>
<keyword evidence="1" id="KW-0472">Membrane</keyword>
<feature type="transmembrane region" description="Helical" evidence="1">
    <location>
        <begin position="14"/>
        <end position="32"/>
    </location>
</feature>
<keyword evidence="3" id="KW-1185">Reference proteome</keyword>
<evidence type="ECO:0000313" key="2">
    <source>
        <dbReference type="EMBL" id="MFB9713536.1"/>
    </source>
</evidence>
<organism evidence="2 3">
    <name type="scientific">Arthrobacter methylotrophus</name>
    <dbReference type="NCBI Taxonomy" id="121291"/>
    <lineage>
        <taxon>Bacteria</taxon>
        <taxon>Bacillati</taxon>
        <taxon>Actinomycetota</taxon>
        <taxon>Actinomycetes</taxon>
        <taxon>Micrococcales</taxon>
        <taxon>Micrococcaceae</taxon>
        <taxon>Arthrobacter</taxon>
    </lineage>
</organism>
<accession>A0ABV5ULY7</accession>
<proteinExistence type="predicted"/>
<comment type="caution">
    <text evidence="2">The sequence shown here is derived from an EMBL/GenBank/DDBJ whole genome shotgun (WGS) entry which is preliminary data.</text>
</comment>
<reference evidence="2 3" key="1">
    <citation type="submission" date="2024-09" db="EMBL/GenBank/DDBJ databases">
        <authorList>
            <person name="Sun Q."/>
            <person name="Mori K."/>
        </authorList>
    </citation>
    <scope>NUCLEOTIDE SEQUENCE [LARGE SCALE GENOMIC DNA]</scope>
    <source>
        <strain evidence="2 3">JCM 13519</strain>
    </source>
</reference>
<evidence type="ECO:0000256" key="1">
    <source>
        <dbReference type="SAM" id="Phobius"/>
    </source>
</evidence>
<keyword evidence="1" id="KW-0812">Transmembrane</keyword>
<gene>
    <name evidence="2" type="ORF">ACFFPI_05130</name>
</gene>
<dbReference type="Proteomes" id="UP001589536">
    <property type="component" value="Unassembled WGS sequence"/>
</dbReference>
<evidence type="ECO:0000313" key="3">
    <source>
        <dbReference type="Proteomes" id="UP001589536"/>
    </source>
</evidence>
<keyword evidence="1" id="KW-1133">Transmembrane helix</keyword>
<name>A0ABV5ULY7_9MICC</name>
<sequence>MPATTGVQLTVWEIALWAILIMCAVALTVHAVSKGVAQGSAESGHVPLRDPLGHRNRDLVKEPDAIFWNVFAGLVVVVPAIVIPALASPAVGLLMLFLGVGAALAAFSVGRKLEQKRQSKPENRAGFADAAARHDALLARWKEYELDPARGIDFPGMSDVNIPQTAALVRALQEAQRCRITAGTDYPSAVELLDAAMAEAEAAAGISATIRNQPAELPGFQK</sequence>
<dbReference type="RefSeq" id="WP_376953747.1">
    <property type="nucleotide sequence ID" value="NZ_JBHMBH010000012.1"/>
</dbReference>